<dbReference type="GO" id="GO:0042302">
    <property type="term" value="F:structural constituent of cuticle"/>
    <property type="evidence" value="ECO:0007669"/>
    <property type="project" value="InterPro"/>
</dbReference>
<gene>
    <name evidence="5" type="ORF">CYNAS_LOCUS8775</name>
</gene>
<organism evidence="5 6">
    <name type="scientific">Cylicocyclus nassatus</name>
    <name type="common">Nematode worm</name>
    <dbReference type="NCBI Taxonomy" id="53992"/>
    <lineage>
        <taxon>Eukaryota</taxon>
        <taxon>Metazoa</taxon>
        <taxon>Ecdysozoa</taxon>
        <taxon>Nematoda</taxon>
        <taxon>Chromadorea</taxon>
        <taxon>Rhabditida</taxon>
        <taxon>Rhabditina</taxon>
        <taxon>Rhabditomorpha</taxon>
        <taxon>Strongyloidea</taxon>
        <taxon>Strongylidae</taxon>
        <taxon>Cylicocyclus</taxon>
    </lineage>
</organism>
<dbReference type="PANTHER" id="PTHR24637">
    <property type="entry name" value="COLLAGEN"/>
    <property type="match status" value="1"/>
</dbReference>
<sequence>MNTPMIAAALASATLAMLICILLIFCIVHDLSTFYGETIEQLSEFRGIADTAWDRMGPTYRVTRKQQDPPCLSRHARHSKLAECDCAPVPDFCPLGAQGPPGQPGYDGEPGVPGEPGMRGLDGISLNYFGPSICYPCPAGQPGFPGPDGPVGLPGTDGLPGLLGVHGMPGLVGFPGMEGDAGLPGEAGLRGESGPQGQFGQRGIGIPGPAGAPGALGALGFPGDMGNLGTPGLPGLPGPEGTAGKPGTPGADGVVGSPGEPGAHGRDGFYCPCPNRLARIKQLRLSRQRDDVEYLKNQVVIVTGSQRRNEGII</sequence>
<keyword evidence="6" id="KW-1185">Reference proteome</keyword>
<comment type="caution">
    <text evidence="5">The sequence shown here is derived from an EMBL/GenBank/DDBJ whole genome shotgun (WGS) entry which is preliminary data.</text>
</comment>
<name>A0AA36GR55_CYLNA</name>
<dbReference type="InterPro" id="IPR002486">
    <property type="entry name" value="Col_cuticle_N"/>
</dbReference>
<feature type="domain" description="Nematode cuticle collagen N-terminal" evidence="4">
    <location>
        <begin position="6"/>
        <end position="56"/>
    </location>
</feature>
<keyword evidence="1" id="KW-0677">Repeat</keyword>
<dbReference type="Pfam" id="PF01484">
    <property type="entry name" value="Col_cuticle_N"/>
    <property type="match status" value="1"/>
</dbReference>
<evidence type="ECO:0000259" key="4">
    <source>
        <dbReference type="SMART" id="SM01088"/>
    </source>
</evidence>
<reference evidence="5" key="1">
    <citation type="submission" date="2023-07" db="EMBL/GenBank/DDBJ databases">
        <authorList>
            <consortium name="CYATHOMIX"/>
        </authorList>
    </citation>
    <scope>NUCLEOTIDE SEQUENCE</scope>
    <source>
        <strain evidence="5">N/A</strain>
    </source>
</reference>
<dbReference type="AlphaFoldDB" id="A0AA36GR55"/>
<feature type="region of interest" description="Disordered" evidence="2">
    <location>
        <begin position="232"/>
        <end position="267"/>
    </location>
</feature>
<accession>A0AA36GR55</accession>
<evidence type="ECO:0000313" key="5">
    <source>
        <dbReference type="EMBL" id="CAJ0596792.1"/>
    </source>
</evidence>
<dbReference type="SMART" id="SM01088">
    <property type="entry name" value="Col_cuticle_N"/>
    <property type="match status" value="1"/>
</dbReference>
<dbReference type="EMBL" id="CATQJL010000223">
    <property type="protein sequence ID" value="CAJ0596792.1"/>
    <property type="molecule type" value="Genomic_DNA"/>
</dbReference>
<evidence type="ECO:0000256" key="3">
    <source>
        <dbReference type="SAM" id="Phobius"/>
    </source>
</evidence>
<protein>
    <recommendedName>
        <fullName evidence="4">Nematode cuticle collagen N-terminal domain-containing protein</fullName>
    </recommendedName>
</protein>
<proteinExistence type="predicted"/>
<keyword evidence="3" id="KW-0472">Membrane</keyword>
<keyword evidence="3" id="KW-0812">Transmembrane</keyword>
<feature type="transmembrane region" description="Helical" evidence="3">
    <location>
        <begin position="6"/>
        <end position="28"/>
    </location>
</feature>
<evidence type="ECO:0000313" key="6">
    <source>
        <dbReference type="Proteomes" id="UP001176961"/>
    </source>
</evidence>
<keyword evidence="3" id="KW-1133">Transmembrane helix</keyword>
<evidence type="ECO:0000256" key="2">
    <source>
        <dbReference type="SAM" id="MobiDB-lite"/>
    </source>
</evidence>
<evidence type="ECO:0000256" key="1">
    <source>
        <dbReference type="ARBA" id="ARBA00022737"/>
    </source>
</evidence>
<feature type="compositionally biased region" description="Low complexity" evidence="2">
    <location>
        <begin position="232"/>
        <end position="243"/>
    </location>
</feature>
<dbReference type="PANTHER" id="PTHR24637:SF421">
    <property type="entry name" value="CUTICLE COLLAGEN DPY-2"/>
    <property type="match status" value="1"/>
</dbReference>
<dbReference type="Proteomes" id="UP001176961">
    <property type="component" value="Unassembled WGS sequence"/>
</dbReference>